<proteinExistence type="predicted"/>
<accession>A0A3G5ACU8</accession>
<evidence type="ECO:0000313" key="1">
    <source>
        <dbReference type="EMBL" id="AYV84982.1"/>
    </source>
</evidence>
<dbReference type="EMBL" id="MK072437">
    <property type="protein sequence ID" value="AYV84982.1"/>
    <property type="molecule type" value="Genomic_DNA"/>
</dbReference>
<sequence length="206" mass="23328">MTALPRLNNLGIRVFNDKATGGTRANIIGRGGRGFVYTNPNPIMPTNLPPPNFYGFSFQTVPFSDLGDPRYTGRSDSKQSINNGSFNKNYEALVSDRAFFNNISVSRRILENNFKFTQNYQLADYYYNPRFRYIYTRNPEPYGRLPRPLYPTGSPFSSACPNIFVPAPGALTPKPNIIIPNEETPDLYRPNADYYNSATRTNVINI</sequence>
<gene>
    <name evidence="1" type="ORF">Satyrvirus1_68</name>
</gene>
<name>A0A3G5ACU8_9VIRU</name>
<protein>
    <submittedName>
        <fullName evidence="1">Uncharacterized protein</fullName>
    </submittedName>
</protein>
<reference evidence="1" key="1">
    <citation type="submission" date="2018-10" db="EMBL/GenBank/DDBJ databases">
        <title>Hidden diversity of soil giant viruses.</title>
        <authorList>
            <person name="Schulz F."/>
            <person name="Alteio L."/>
            <person name="Goudeau D."/>
            <person name="Ryan E.M."/>
            <person name="Malmstrom R.R."/>
            <person name="Blanchard J."/>
            <person name="Woyke T."/>
        </authorList>
    </citation>
    <scope>NUCLEOTIDE SEQUENCE</scope>
    <source>
        <strain evidence="1">SAV1</strain>
    </source>
</reference>
<organism evidence="1">
    <name type="scientific">Satyrvirus sp</name>
    <dbReference type="NCBI Taxonomy" id="2487771"/>
    <lineage>
        <taxon>Viruses</taxon>
        <taxon>Varidnaviria</taxon>
        <taxon>Bamfordvirae</taxon>
        <taxon>Nucleocytoviricota</taxon>
        <taxon>Megaviricetes</taxon>
        <taxon>Imitervirales</taxon>
        <taxon>Mimiviridae</taxon>
        <taxon>Megamimivirinae</taxon>
    </lineage>
</organism>